<proteinExistence type="predicted"/>
<dbReference type="Proteomes" id="UP000003763">
    <property type="component" value="Unassembled WGS sequence"/>
</dbReference>
<organism evidence="1 2">
    <name type="scientific">[Clostridium] citroniae WAL-17108</name>
    <dbReference type="NCBI Taxonomy" id="742733"/>
    <lineage>
        <taxon>Bacteria</taxon>
        <taxon>Bacillati</taxon>
        <taxon>Bacillota</taxon>
        <taxon>Clostridia</taxon>
        <taxon>Lachnospirales</taxon>
        <taxon>Lachnospiraceae</taxon>
        <taxon>Enterocloster</taxon>
    </lineage>
</organism>
<dbReference type="HOGENOM" id="CLU_3134088_0_0_9"/>
<evidence type="ECO:0000313" key="2">
    <source>
        <dbReference type="Proteomes" id="UP000003763"/>
    </source>
</evidence>
<dbReference type="PATRIC" id="fig|742733.3.peg.3168"/>
<reference evidence="1 2" key="1">
    <citation type="submission" date="2011-08" db="EMBL/GenBank/DDBJ databases">
        <title>The Genome Sequence of Clostridium citroniae WAL-17108.</title>
        <authorList>
            <consortium name="The Broad Institute Genome Sequencing Platform"/>
            <person name="Earl A."/>
            <person name="Ward D."/>
            <person name="Feldgarden M."/>
            <person name="Gevers D."/>
            <person name="Finegold S.M."/>
            <person name="Summanen P.H."/>
            <person name="Molitoris D.R."/>
            <person name="Vaisanen M.L."/>
            <person name="Daigneault M."/>
            <person name="Allen-Vercoe E."/>
            <person name="Young S.K."/>
            <person name="Zeng Q."/>
            <person name="Gargeya S."/>
            <person name="Fitzgerald M."/>
            <person name="Haas B."/>
            <person name="Abouelleil A."/>
            <person name="Alvarado L."/>
            <person name="Arachchi H.M."/>
            <person name="Berlin A."/>
            <person name="Brown A."/>
            <person name="Chapman S.B."/>
            <person name="Chen Z."/>
            <person name="Dunbar C."/>
            <person name="Freedman E."/>
            <person name="Gearin G."/>
            <person name="Gellesch M."/>
            <person name="Goldberg J."/>
            <person name="Griggs A."/>
            <person name="Gujja S."/>
            <person name="Heiman D."/>
            <person name="Howarth C."/>
            <person name="Larson L."/>
            <person name="Lui A."/>
            <person name="MacDonald P.J.P."/>
            <person name="Montmayeur A."/>
            <person name="Murphy C."/>
            <person name="Neiman D."/>
            <person name="Pearson M."/>
            <person name="Priest M."/>
            <person name="Roberts A."/>
            <person name="Saif S."/>
            <person name="Shea T."/>
            <person name="Shenoy N."/>
            <person name="Sisk P."/>
            <person name="Stolte C."/>
            <person name="Sykes S."/>
            <person name="Wortman J."/>
            <person name="Nusbaum C."/>
            <person name="Birren B."/>
        </authorList>
    </citation>
    <scope>NUCLEOTIDE SEQUENCE [LARGE SCALE GENOMIC DNA]</scope>
    <source>
        <strain evidence="1 2">WAL-17108</strain>
    </source>
</reference>
<name>G5HKD9_9FIRM</name>
<evidence type="ECO:0000313" key="1">
    <source>
        <dbReference type="EMBL" id="EHE98239.1"/>
    </source>
</evidence>
<dbReference type="AlphaFoldDB" id="G5HKD9"/>
<protein>
    <submittedName>
        <fullName evidence="1">Uncharacterized protein</fullName>
    </submittedName>
</protein>
<dbReference type="EMBL" id="ADLJ01000024">
    <property type="protein sequence ID" value="EHE98239.1"/>
    <property type="molecule type" value="Genomic_DNA"/>
</dbReference>
<accession>G5HKD9</accession>
<sequence>MDEQKLRKMYDEIRGAELRNDKTGQHDDKYMVDRIMRYLLEKAKEEVNE</sequence>
<gene>
    <name evidence="1" type="ORF">HMPREF9469_03051</name>
</gene>
<comment type="caution">
    <text evidence="1">The sequence shown here is derived from an EMBL/GenBank/DDBJ whole genome shotgun (WGS) entry which is preliminary data.</text>
</comment>